<proteinExistence type="predicted"/>
<dbReference type="Proteomes" id="UP000254889">
    <property type="component" value="Chromosome"/>
</dbReference>
<gene>
    <name evidence="1" type="ORF">DW352_25460</name>
</gene>
<reference evidence="1 2" key="1">
    <citation type="submission" date="2018-07" db="EMBL/GenBank/DDBJ databases">
        <authorList>
            <person name="Quirk P.G."/>
            <person name="Krulwich T.A."/>
        </authorList>
    </citation>
    <scope>NUCLEOTIDE SEQUENCE [LARGE SCALE GENOMIC DNA]</scope>
    <source>
        <strain evidence="1 2">CC-BB4</strain>
    </source>
</reference>
<keyword evidence="2" id="KW-1185">Reference proteome</keyword>
<name>A0A346A331_9HYPH</name>
<sequence length="63" mass="6779">MQASIDYSVKARELFVAAEAQKEPLLRAGFAGMARAYLLLAERANGAPDESDEQAHDETPADA</sequence>
<evidence type="ECO:0000313" key="2">
    <source>
        <dbReference type="Proteomes" id="UP000254889"/>
    </source>
</evidence>
<dbReference type="RefSeq" id="WP_115693957.1">
    <property type="nucleotide sequence ID" value="NZ_CP031417.1"/>
</dbReference>
<dbReference type="AlphaFoldDB" id="A0A346A331"/>
<organism evidence="1 2">
    <name type="scientific">Pseudolabrys taiwanensis</name>
    <dbReference type="NCBI Taxonomy" id="331696"/>
    <lineage>
        <taxon>Bacteria</taxon>
        <taxon>Pseudomonadati</taxon>
        <taxon>Pseudomonadota</taxon>
        <taxon>Alphaproteobacteria</taxon>
        <taxon>Hyphomicrobiales</taxon>
        <taxon>Xanthobacteraceae</taxon>
        <taxon>Pseudolabrys</taxon>
    </lineage>
</organism>
<dbReference type="KEGG" id="ptaw:DW352_25460"/>
<protein>
    <submittedName>
        <fullName evidence="1">Uncharacterized protein</fullName>
    </submittedName>
</protein>
<evidence type="ECO:0000313" key="1">
    <source>
        <dbReference type="EMBL" id="AXK83578.1"/>
    </source>
</evidence>
<accession>A0A346A331</accession>
<dbReference type="EMBL" id="CP031417">
    <property type="protein sequence ID" value="AXK83578.1"/>
    <property type="molecule type" value="Genomic_DNA"/>
</dbReference>